<comment type="catalytic activity">
    <reaction evidence="6 7">
        <text>L-serine + acetyl-CoA = O-acetyl-L-serine + CoA</text>
        <dbReference type="Rhea" id="RHEA:24560"/>
        <dbReference type="ChEBI" id="CHEBI:33384"/>
        <dbReference type="ChEBI" id="CHEBI:57287"/>
        <dbReference type="ChEBI" id="CHEBI:57288"/>
        <dbReference type="ChEBI" id="CHEBI:58340"/>
        <dbReference type="EC" id="2.3.1.30"/>
    </reaction>
</comment>
<gene>
    <name evidence="8" type="ORF">FSZ31_05125</name>
</gene>
<accession>A0A5C6UND7</accession>
<comment type="caution">
    <text evidence="8">The sequence shown here is derived from an EMBL/GenBank/DDBJ whole genome shotgun (WGS) entry which is preliminary data.</text>
</comment>
<evidence type="ECO:0000256" key="4">
    <source>
        <dbReference type="ARBA" id="ARBA00022737"/>
    </source>
</evidence>
<dbReference type="InterPro" id="IPR011004">
    <property type="entry name" value="Trimer_LpxA-like_sf"/>
</dbReference>
<dbReference type="FunFam" id="2.160.10.10:FF:000007">
    <property type="entry name" value="Serine acetyltransferase"/>
    <property type="match status" value="1"/>
</dbReference>
<dbReference type="EC" id="2.3.1.30" evidence="7"/>
<dbReference type="InterPro" id="IPR053376">
    <property type="entry name" value="Serine_acetyltransferase"/>
</dbReference>
<keyword evidence="2" id="KW-0028">Amino-acid biosynthesis</keyword>
<evidence type="ECO:0000256" key="7">
    <source>
        <dbReference type="PIRNR" id="PIRNR000441"/>
    </source>
</evidence>
<keyword evidence="3 7" id="KW-0808">Transferase</keyword>
<dbReference type="GO" id="GO:0005737">
    <property type="term" value="C:cytoplasm"/>
    <property type="evidence" value="ECO:0007669"/>
    <property type="project" value="InterPro"/>
</dbReference>
<comment type="similarity">
    <text evidence="1 7">Belongs to the transferase hexapeptide repeat family.</text>
</comment>
<evidence type="ECO:0000256" key="3">
    <source>
        <dbReference type="ARBA" id="ARBA00022679"/>
    </source>
</evidence>
<dbReference type="NCBIfam" id="NF041874">
    <property type="entry name" value="EPS_EpsC"/>
    <property type="match status" value="1"/>
</dbReference>
<organism evidence="8 9">
    <name type="scientific">Flavisphingopyxis soli</name>
    <dbReference type="NCBI Taxonomy" id="2601267"/>
    <lineage>
        <taxon>Bacteria</taxon>
        <taxon>Pseudomonadati</taxon>
        <taxon>Pseudomonadota</taxon>
        <taxon>Alphaproteobacteria</taxon>
        <taxon>Sphingomonadales</taxon>
        <taxon>Sphingopyxidaceae</taxon>
        <taxon>Flavisphingopyxis</taxon>
    </lineage>
</organism>
<dbReference type="PANTHER" id="PTHR42811">
    <property type="entry name" value="SERINE ACETYLTRANSFERASE"/>
    <property type="match status" value="1"/>
</dbReference>
<dbReference type="InterPro" id="IPR018357">
    <property type="entry name" value="Hexapep_transf_CS"/>
</dbReference>
<evidence type="ECO:0000256" key="2">
    <source>
        <dbReference type="ARBA" id="ARBA00022605"/>
    </source>
</evidence>
<evidence type="ECO:0000256" key="5">
    <source>
        <dbReference type="ARBA" id="ARBA00023315"/>
    </source>
</evidence>
<dbReference type="PIRSF" id="PIRSF000441">
    <property type="entry name" value="CysE"/>
    <property type="match status" value="1"/>
</dbReference>
<dbReference type="Gene3D" id="2.160.10.10">
    <property type="entry name" value="Hexapeptide repeat proteins"/>
    <property type="match status" value="1"/>
</dbReference>
<dbReference type="Proteomes" id="UP000321129">
    <property type="component" value="Unassembled WGS sequence"/>
</dbReference>
<dbReference type="InterPro" id="IPR042122">
    <property type="entry name" value="Ser_AcTrfase_N_sf"/>
</dbReference>
<dbReference type="CDD" id="cd03354">
    <property type="entry name" value="LbH_SAT"/>
    <property type="match status" value="1"/>
</dbReference>
<name>A0A5C6UND7_9SPHN</name>
<protein>
    <recommendedName>
        <fullName evidence="7">Serine acetyltransferase</fullName>
        <ecNumber evidence="7">2.3.1.30</ecNumber>
    </recommendedName>
</protein>
<evidence type="ECO:0000313" key="8">
    <source>
        <dbReference type="EMBL" id="TXC74100.1"/>
    </source>
</evidence>
<dbReference type="EMBL" id="VOPY01000001">
    <property type="protein sequence ID" value="TXC74100.1"/>
    <property type="molecule type" value="Genomic_DNA"/>
</dbReference>
<dbReference type="InterPro" id="IPR005881">
    <property type="entry name" value="Ser_O-AcTrfase"/>
</dbReference>
<dbReference type="PROSITE" id="PS00101">
    <property type="entry name" value="HEXAPEP_TRANSFERASES"/>
    <property type="match status" value="1"/>
</dbReference>
<evidence type="ECO:0000256" key="1">
    <source>
        <dbReference type="ARBA" id="ARBA00007274"/>
    </source>
</evidence>
<keyword evidence="9" id="KW-1185">Reference proteome</keyword>
<proteinExistence type="inferred from homology"/>
<evidence type="ECO:0000313" key="9">
    <source>
        <dbReference type="Proteomes" id="UP000321129"/>
    </source>
</evidence>
<evidence type="ECO:0000256" key="6">
    <source>
        <dbReference type="ARBA" id="ARBA00049486"/>
    </source>
</evidence>
<dbReference type="AlphaFoldDB" id="A0A5C6UND7"/>
<dbReference type="InterPro" id="IPR045304">
    <property type="entry name" value="LbH_SAT"/>
</dbReference>
<keyword evidence="5 7" id="KW-0012">Acyltransferase</keyword>
<dbReference type="InterPro" id="IPR001451">
    <property type="entry name" value="Hexapep"/>
</dbReference>
<sequence>MFDRLIATLDSIVARDPSPRSRWEVLTYPGLWAVGFHRVSHWLFESGLFFLARLVNHVARMLTAIDIHPGAKIGKHLFIDHGFTVIGETAEIGDNVTLYQCVTLGGTNPTNGIPGKRHPTLCDNVIIGSGAQILGPITLGPRARVGANSVVTKDVPEGATMVGIPARQMLVEADDYAREFMPYGTPCGDRFDPATQKLEILECQIAVLAKQVEALKAERDSAPVAIAPADPVTLPRKGKRA</sequence>
<dbReference type="SUPFAM" id="SSF51161">
    <property type="entry name" value="Trimeric LpxA-like enzymes"/>
    <property type="match status" value="1"/>
</dbReference>
<reference evidence="8 9" key="1">
    <citation type="submission" date="2019-08" db="EMBL/GenBank/DDBJ databases">
        <title>Sphingorhabdus soil sp. nov., isolated from arctic soil.</title>
        <authorList>
            <person name="Liu Y."/>
        </authorList>
    </citation>
    <scope>NUCLEOTIDE SEQUENCE [LARGE SCALE GENOMIC DNA]</scope>
    <source>
        <strain evidence="8 9">D-2Q-5-6</strain>
    </source>
</reference>
<dbReference type="Pfam" id="PF00132">
    <property type="entry name" value="Hexapep"/>
    <property type="match status" value="1"/>
</dbReference>
<dbReference type="Gene3D" id="1.10.3130.10">
    <property type="entry name" value="serine acetyltransferase, domain 1"/>
    <property type="match status" value="1"/>
</dbReference>
<dbReference type="GO" id="GO:0009001">
    <property type="term" value="F:serine O-acetyltransferase activity"/>
    <property type="evidence" value="ECO:0007669"/>
    <property type="project" value="UniProtKB-EC"/>
</dbReference>
<keyword evidence="4" id="KW-0677">Repeat</keyword>
<dbReference type="OrthoDB" id="9801456at2"/>
<dbReference type="GO" id="GO:0006535">
    <property type="term" value="P:cysteine biosynthetic process from serine"/>
    <property type="evidence" value="ECO:0007669"/>
    <property type="project" value="InterPro"/>
</dbReference>
<dbReference type="RefSeq" id="WP_147121936.1">
    <property type="nucleotide sequence ID" value="NZ_VOPY01000001.1"/>
</dbReference>